<name>A0ACB7RPD3_HYAAI</name>
<dbReference type="EMBL" id="CM023488">
    <property type="protein sequence ID" value="KAH6923729.1"/>
    <property type="molecule type" value="Genomic_DNA"/>
</dbReference>
<keyword evidence="2" id="KW-1185">Reference proteome</keyword>
<organism evidence="1 2">
    <name type="scientific">Hyalomma asiaticum</name>
    <name type="common">Tick</name>
    <dbReference type="NCBI Taxonomy" id="266040"/>
    <lineage>
        <taxon>Eukaryota</taxon>
        <taxon>Metazoa</taxon>
        <taxon>Ecdysozoa</taxon>
        <taxon>Arthropoda</taxon>
        <taxon>Chelicerata</taxon>
        <taxon>Arachnida</taxon>
        <taxon>Acari</taxon>
        <taxon>Parasitiformes</taxon>
        <taxon>Ixodida</taxon>
        <taxon>Ixodoidea</taxon>
        <taxon>Ixodidae</taxon>
        <taxon>Hyalomminae</taxon>
        <taxon>Hyalomma</taxon>
    </lineage>
</organism>
<evidence type="ECO:0000313" key="1">
    <source>
        <dbReference type="EMBL" id="KAH6923729.1"/>
    </source>
</evidence>
<comment type="caution">
    <text evidence="1">The sequence shown here is derived from an EMBL/GenBank/DDBJ whole genome shotgun (WGS) entry which is preliminary data.</text>
</comment>
<proteinExistence type="predicted"/>
<reference evidence="1" key="1">
    <citation type="submission" date="2020-05" db="EMBL/GenBank/DDBJ databases">
        <title>Large-scale comparative analyses of tick genomes elucidate their genetic diversity and vector capacities.</title>
        <authorList>
            <person name="Jia N."/>
            <person name="Wang J."/>
            <person name="Shi W."/>
            <person name="Du L."/>
            <person name="Sun Y."/>
            <person name="Zhan W."/>
            <person name="Jiang J."/>
            <person name="Wang Q."/>
            <person name="Zhang B."/>
            <person name="Ji P."/>
            <person name="Sakyi L.B."/>
            <person name="Cui X."/>
            <person name="Yuan T."/>
            <person name="Jiang B."/>
            <person name="Yang W."/>
            <person name="Lam T.T.-Y."/>
            <person name="Chang Q."/>
            <person name="Ding S."/>
            <person name="Wang X."/>
            <person name="Zhu J."/>
            <person name="Ruan X."/>
            <person name="Zhao L."/>
            <person name="Wei J."/>
            <person name="Que T."/>
            <person name="Du C."/>
            <person name="Cheng J."/>
            <person name="Dai P."/>
            <person name="Han X."/>
            <person name="Huang E."/>
            <person name="Gao Y."/>
            <person name="Liu J."/>
            <person name="Shao H."/>
            <person name="Ye R."/>
            <person name="Li L."/>
            <person name="Wei W."/>
            <person name="Wang X."/>
            <person name="Wang C."/>
            <person name="Yang T."/>
            <person name="Huo Q."/>
            <person name="Li W."/>
            <person name="Guo W."/>
            <person name="Chen H."/>
            <person name="Zhou L."/>
            <person name="Ni X."/>
            <person name="Tian J."/>
            <person name="Zhou Y."/>
            <person name="Sheng Y."/>
            <person name="Liu T."/>
            <person name="Pan Y."/>
            <person name="Xia L."/>
            <person name="Li J."/>
            <person name="Zhao F."/>
            <person name="Cao W."/>
        </authorList>
    </citation>
    <scope>NUCLEOTIDE SEQUENCE</scope>
    <source>
        <strain evidence="1">Hyas-2018</strain>
    </source>
</reference>
<protein>
    <submittedName>
        <fullName evidence="1">Uncharacterized protein</fullName>
    </submittedName>
</protein>
<accession>A0ACB7RPD3</accession>
<sequence>MLLLVSTVFIILNLPSYAMRIYVFLLSLGHSELPDTADHSFPYVLQRYFMLLYYTNFAINFVLYNASSRMFRVTLCEYIQDRWLALRESVAGIKSSLGISSTSQNEHMII</sequence>
<evidence type="ECO:0000313" key="2">
    <source>
        <dbReference type="Proteomes" id="UP000821845"/>
    </source>
</evidence>
<gene>
    <name evidence="1" type="ORF">HPB50_005795</name>
</gene>
<dbReference type="Proteomes" id="UP000821845">
    <property type="component" value="Chromosome 8"/>
</dbReference>